<dbReference type="PANTHER" id="PTHR13847:SF281">
    <property type="entry name" value="FAD DEPENDENT OXIDOREDUCTASE DOMAIN-CONTAINING PROTEIN"/>
    <property type="match status" value="1"/>
</dbReference>
<keyword evidence="1" id="KW-0560">Oxidoreductase</keyword>
<gene>
    <name evidence="3" type="ORF">ROR02_25590</name>
</gene>
<evidence type="ECO:0000256" key="1">
    <source>
        <dbReference type="ARBA" id="ARBA00023002"/>
    </source>
</evidence>
<dbReference type="OrthoDB" id="9806601at2"/>
<feature type="domain" description="FAD dependent oxidoreductase" evidence="2">
    <location>
        <begin position="38"/>
        <end position="389"/>
    </location>
</feature>
<accession>A0A512HAH0</accession>
<proteinExistence type="predicted"/>
<protein>
    <submittedName>
        <fullName evidence="3">Gamma-glutamylputrescine oxidase</fullName>
    </submittedName>
</protein>
<dbReference type="SUPFAM" id="SSF51905">
    <property type="entry name" value="FAD/NAD(P)-binding domain"/>
    <property type="match status" value="1"/>
</dbReference>
<reference evidence="3 4" key="1">
    <citation type="submission" date="2019-07" db="EMBL/GenBank/DDBJ databases">
        <title>Whole genome shotgun sequence of Rhodospirillum oryzae NBRC 107573.</title>
        <authorList>
            <person name="Hosoyama A."/>
            <person name="Uohara A."/>
            <person name="Ohji S."/>
            <person name="Ichikawa N."/>
        </authorList>
    </citation>
    <scope>NUCLEOTIDE SEQUENCE [LARGE SCALE GENOMIC DNA]</scope>
    <source>
        <strain evidence="3 4">NBRC 107573</strain>
    </source>
</reference>
<sequence>MDFLYDAAGPGHHVPSYYTATATPLPSFPILEGTVKADVCVVGGGYTGLSAALHLARQGRDVVLLDAHRVGWGASGRNGGQVGSGQRVAQDVLAGLVGSDDAQALWAMGEDAKALVRALIDTHGIACDYRPGVLHADHRARFVPHTRAQVELLNTTYGYSRIRFVDKAEIRVMLGSPAYHGGALDEGAGHLHPLNFALGLARAAAEAGVRIFERSRVEALAPGHPACVRVRGGEVRADHVILAANGYLGRLSRPVAARVMPINGYMVATEPLGEPRARALIRDNVAVADSRFVVNYFRLSADHRLLFGGGECYGYAPPRDIPAFVRPILLSIFPQLASVALDYGWGGTLGITRSRLPHVARVAPGVVSVSGFSGHGVALATLCGAIVAEALGGRATRFDLLERLPTPPFPGGILSRRPLLALAMLWFALRDRF</sequence>
<dbReference type="GO" id="GO:0005737">
    <property type="term" value="C:cytoplasm"/>
    <property type="evidence" value="ECO:0007669"/>
    <property type="project" value="TreeGrafter"/>
</dbReference>
<organism evidence="3 4">
    <name type="scientific">Pararhodospirillum oryzae</name>
    <dbReference type="NCBI Taxonomy" id="478448"/>
    <lineage>
        <taxon>Bacteria</taxon>
        <taxon>Pseudomonadati</taxon>
        <taxon>Pseudomonadota</taxon>
        <taxon>Alphaproteobacteria</taxon>
        <taxon>Rhodospirillales</taxon>
        <taxon>Rhodospirillaceae</taxon>
        <taxon>Pararhodospirillum</taxon>
    </lineage>
</organism>
<dbReference type="EMBL" id="BJZO01000078">
    <property type="protein sequence ID" value="GEO82428.1"/>
    <property type="molecule type" value="Genomic_DNA"/>
</dbReference>
<evidence type="ECO:0000313" key="3">
    <source>
        <dbReference type="EMBL" id="GEO82428.1"/>
    </source>
</evidence>
<dbReference type="Pfam" id="PF01266">
    <property type="entry name" value="DAO"/>
    <property type="match status" value="1"/>
</dbReference>
<comment type="caution">
    <text evidence="3">The sequence shown here is derived from an EMBL/GenBank/DDBJ whole genome shotgun (WGS) entry which is preliminary data.</text>
</comment>
<dbReference type="GO" id="GO:0016491">
    <property type="term" value="F:oxidoreductase activity"/>
    <property type="evidence" value="ECO:0007669"/>
    <property type="project" value="UniProtKB-KW"/>
</dbReference>
<dbReference type="Proteomes" id="UP000321567">
    <property type="component" value="Unassembled WGS sequence"/>
</dbReference>
<evidence type="ECO:0000259" key="2">
    <source>
        <dbReference type="Pfam" id="PF01266"/>
    </source>
</evidence>
<evidence type="ECO:0000313" key="4">
    <source>
        <dbReference type="Proteomes" id="UP000321567"/>
    </source>
</evidence>
<dbReference type="InterPro" id="IPR036188">
    <property type="entry name" value="FAD/NAD-bd_sf"/>
</dbReference>
<dbReference type="InterPro" id="IPR006076">
    <property type="entry name" value="FAD-dep_OxRdtase"/>
</dbReference>
<dbReference type="RefSeq" id="WP_147164458.1">
    <property type="nucleotide sequence ID" value="NZ_BJZO01000078.1"/>
</dbReference>
<dbReference type="Gene3D" id="3.50.50.60">
    <property type="entry name" value="FAD/NAD(P)-binding domain"/>
    <property type="match status" value="1"/>
</dbReference>
<dbReference type="Gene3D" id="3.30.9.10">
    <property type="entry name" value="D-Amino Acid Oxidase, subunit A, domain 2"/>
    <property type="match status" value="1"/>
</dbReference>
<dbReference type="AlphaFoldDB" id="A0A512HAH0"/>
<keyword evidence="4" id="KW-1185">Reference proteome</keyword>
<name>A0A512HAH0_9PROT</name>
<dbReference type="PANTHER" id="PTHR13847">
    <property type="entry name" value="SARCOSINE DEHYDROGENASE-RELATED"/>
    <property type="match status" value="1"/>
</dbReference>